<evidence type="ECO:0000313" key="2">
    <source>
        <dbReference type="Proteomes" id="UP000645610"/>
    </source>
</evidence>
<gene>
    <name evidence="1" type="ORF">I2I01_17140</name>
</gene>
<protein>
    <submittedName>
        <fullName evidence="1">Uncharacterized protein</fullName>
    </submittedName>
</protein>
<dbReference type="EMBL" id="JADQDP010000004">
    <property type="protein sequence ID" value="MBF9143373.1"/>
    <property type="molecule type" value="Genomic_DNA"/>
</dbReference>
<proteinExistence type="predicted"/>
<dbReference type="RefSeq" id="WP_196287729.1">
    <property type="nucleotide sequence ID" value="NZ_JADQDP010000004.1"/>
</dbReference>
<organism evidence="1 2">
    <name type="scientific">Hymenobacter properus</name>
    <dbReference type="NCBI Taxonomy" id="2791026"/>
    <lineage>
        <taxon>Bacteria</taxon>
        <taxon>Pseudomonadati</taxon>
        <taxon>Bacteroidota</taxon>
        <taxon>Cytophagia</taxon>
        <taxon>Cytophagales</taxon>
        <taxon>Hymenobacteraceae</taxon>
        <taxon>Hymenobacter</taxon>
    </lineage>
</organism>
<dbReference type="Proteomes" id="UP000645610">
    <property type="component" value="Unassembled WGS sequence"/>
</dbReference>
<comment type="caution">
    <text evidence="1">The sequence shown here is derived from an EMBL/GenBank/DDBJ whole genome shotgun (WGS) entry which is preliminary data.</text>
</comment>
<sequence>MKFDNEGFAKWLRINKRNSTYPETLVGMRDLYQFNLDTMSPEEYGAAVAKVAIDNESILDKTSLSKKDFSQIYKSRTPALRDYQRYLIWVAESALNK</sequence>
<accession>A0A931BN74</accession>
<dbReference type="AlphaFoldDB" id="A0A931BN74"/>
<keyword evidence="2" id="KW-1185">Reference proteome</keyword>
<reference evidence="1 2" key="1">
    <citation type="submission" date="2020-11" db="EMBL/GenBank/DDBJ databases">
        <authorList>
            <person name="Kim M.K."/>
        </authorList>
    </citation>
    <scope>NUCLEOTIDE SEQUENCE [LARGE SCALE GENOMIC DNA]</scope>
    <source>
        <strain evidence="1 2">BT439</strain>
    </source>
</reference>
<evidence type="ECO:0000313" key="1">
    <source>
        <dbReference type="EMBL" id="MBF9143373.1"/>
    </source>
</evidence>
<name>A0A931BN74_9BACT</name>